<organism evidence="1 2">
    <name type="scientific">Klebsiella pneumoniae</name>
    <dbReference type="NCBI Taxonomy" id="573"/>
    <lineage>
        <taxon>Bacteria</taxon>
        <taxon>Pseudomonadati</taxon>
        <taxon>Pseudomonadota</taxon>
        <taxon>Gammaproteobacteria</taxon>
        <taxon>Enterobacterales</taxon>
        <taxon>Enterobacteriaceae</taxon>
        <taxon>Klebsiella/Raoultella group</taxon>
        <taxon>Klebsiella</taxon>
        <taxon>Klebsiella pneumoniae complex</taxon>
    </lineage>
</organism>
<accession>A0A378C5V4</accession>
<dbReference type="AlphaFoldDB" id="A0A378C5V4"/>
<proteinExistence type="predicted"/>
<protein>
    <submittedName>
        <fullName evidence="1">Uncharacterized protein</fullName>
    </submittedName>
</protein>
<name>A0A378C5V4_KLEPN</name>
<evidence type="ECO:0000313" key="2">
    <source>
        <dbReference type="Proteomes" id="UP000254387"/>
    </source>
</evidence>
<dbReference type="Proteomes" id="UP000254387">
    <property type="component" value="Unassembled WGS sequence"/>
</dbReference>
<reference evidence="1 2" key="1">
    <citation type="submission" date="2018-06" db="EMBL/GenBank/DDBJ databases">
        <authorList>
            <consortium name="Pathogen Informatics"/>
            <person name="Doyle S."/>
        </authorList>
    </citation>
    <scope>NUCLEOTIDE SEQUENCE [LARGE SCALE GENOMIC DNA]</scope>
    <source>
        <strain evidence="1 2">NCTC5053</strain>
    </source>
</reference>
<dbReference type="EMBL" id="UGMN01000004">
    <property type="protein sequence ID" value="STV62640.1"/>
    <property type="molecule type" value="Genomic_DNA"/>
</dbReference>
<sequence length="60" mass="6786">MILLGVLRSVQQRQRLALRQRRQPQARFAMGVELLTIALAEVGEIDRLAVKGFAQLSGRR</sequence>
<gene>
    <name evidence="1" type="ORF">NCTC5053_06648</name>
</gene>
<evidence type="ECO:0000313" key="1">
    <source>
        <dbReference type="EMBL" id="STV62640.1"/>
    </source>
</evidence>